<dbReference type="Proteomes" id="UP000588158">
    <property type="component" value="Unassembled WGS sequence"/>
</dbReference>
<feature type="compositionally biased region" description="Low complexity" evidence="1">
    <location>
        <begin position="14"/>
        <end position="33"/>
    </location>
</feature>
<keyword evidence="2" id="KW-0812">Transmembrane</keyword>
<evidence type="ECO:0000313" key="4">
    <source>
        <dbReference type="Proteomes" id="UP000588158"/>
    </source>
</evidence>
<sequence length="193" mass="19903">MSTHKADTRRAGRTRAAGSPSAGSPSAGSPSADGRAFGASRGFEIVLIAVYGIFALSATARSLVQVLRDFSFAPVAYSLSLLAAATYIAVTIALVRKGRRSRVARTLVVLELIGVLVVGTLTLLDPALFPDATVWSLYGQGYGYVPLALPLVALGYMLLSGRRSAEPADIAEPADTAGPAETAGSVRRQGPAA</sequence>
<feature type="region of interest" description="Disordered" evidence="1">
    <location>
        <begin position="1"/>
        <end position="33"/>
    </location>
</feature>
<feature type="transmembrane region" description="Helical" evidence="2">
    <location>
        <begin position="76"/>
        <end position="95"/>
    </location>
</feature>
<dbReference type="EMBL" id="JACHLZ010000001">
    <property type="protein sequence ID" value="MBB5831393.1"/>
    <property type="molecule type" value="Genomic_DNA"/>
</dbReference>
<dbReference type="AlphaFoldDB" id="A0A841ABS6"/>
<keyword evidence="2" id="KW-0472">Membrane</keyword>
<evidence type="ECO:0000256" key="2">
    <source>
        <dbReference type="SAM" id="Phobius"/>
    </source>
</evidence>
<feature type="compositionally biased region" description="Basic and acidic residues" evidence="1">
    <location>
        <begin position="1"/>
        <end position="10"/>
    </location>
</feature>
<accession>A0A841ABS6</accession>
<evidence type="ECO:0008006" key="5">
    <source>
        <dbReference type="Google" id="ProtNLM"/>
    </source>
</evidence>
<evidence type="ECO:0000256" key="1">
    <source>
        <dbReference type="SAM" id="MobiDB-lite"/>
    </source>
</evidence>
<feature type="transmembrane region" description="Helical" evidence="2">
    <location>
        <begin position="45"/>
        <end position="64"/>
    </location>
</feature>
<evidence type="ECO:0000313" key="3">
    <source>
        <dbReference type="EMBL" id="MBB5831393.1"/>
    </source>
</evidence>
<keyword evidence="4" id="KW-1185">Reference proteome</keyword>
<dbReference type="RefSeq" id="WP_246375164.1">
    <property type="nucleotide sequence ID" value="NZ_JACHLZ010000001.1"/>
</dbReference>
<proteinExistence type="predicted"/>
<feature type="transmembrane region" description="Helical" evidence="2">
    <location>
        <begin position="107"/>
        <end position="129"/>
    </location>
</feature>
<feature type="transmembrane region" description="Helical" evidence="2">
    <location>
        <begin position="141"/>
        <end position="159"/>
    </location>
</feature>
<keyword evidence="2" id="KW-1133">Transmembrane helix</keyword>
<reference evidence="3 4" key="1">
    <citation type="submission" date="2020-08" db="EMBL/GenBank/DDBJ databases">
        <title>Sequencing the genomes of 1000 actinobacteria strains.</title>
        <authorList>
            <person name="Klenk H.-P."/>
        </authorList>
    </citation>
    <scope>NUCLEOTIDE SEQUENCE [LARGE SCALE GENOMIC DNA]</scope>
    <source>
        <strain evidence="3 4">DSM 28796</strain>
    </source>
</reference>
<protein>
    <recommendedName>
        <fullName evidence="5">Integral membrane protein</fullName>
    </recommendedName>
</protein>
<comment type="caution">
    <text evidence="3">The sequence shown here is derived from an EMBL/GenBank/DDBJ whole genome shotgun (WGS) entry which is preliminary data.</text>
</comment>
<feature type="region of interest" description="Disordered" evidence="1">
    <location>
        <begin position="169"/>
        <end position="193"/>
    </location>
</feature>
<gene>
    <name evidence="3" type="ORF">HNR70_001206</name>
</gene>
<organism evidence="3 4">
    <name type="scientific">Brachybacterium aquaticum</name>
    <dbReference type="NCBI Taxonomy" id="1432564"/>
    <lineage>
        <taxon>Bacteria</taxon>
        <taxon>Bacillati</taxon>
        <taxon>Actinomycetota</taxon>
        <taxon>Actinomycetes</taxon>
        <taxon>Micrococcales</taxon>
        <taxon>Dermabacteraceae</taxon>
        <taxon>Brachybacterium</taxon>
    </lineage>
</organism>
<name>A0A841ABS6_9MICO</name>